<evidence type="ECO:0000256" key="4">
    <source>
        <dbReference type="ARBA" id="ARBA00022723"/>
    </source>
</evidence>
<keyword evidence="6 10" id="KW-0106">Calcium</keyword>
<keyword evidence="12" id="KW-0326">Glycosidase</keyword>
<dbReference type="InterPro" id="IPR012341">
    <property type="entry name" value="6hp_glycosidase-like_sf"/>
</dbReference>
<dbReference type="PRINTS" id="PR00747">
    <property type="entry name" value="GLYHDRLASE47"/>
</dbReference>
<evidence type="ECO:0000256" key="12">
    <source>
        <dbReference type="RuleBase" id="RU361193"/>
    </source>
</evidence>
<dbReference type="EC" id="3.2.1.-" evidence="12"/>
<dbReference type="HOGENOM" id="CLU_003818_0_2_1"/>
<feature type="compositionally biased region" description="Basic and acidic residues" evidence="13">
    <location>
        <begin position="439"/>
        <end position="451"/>
    </location>
</feature>
<keyword evidence="4 10" id="KW-0479">Metal-binding</keyword>
<dbReference type="STRING" id="946122.A0A0C2X964"/>
<dbReference type="Gene3D" id="1.50.10.10">
    <property type="match status" value="1"/>
</dbReference>
<comment type="catalytic activity">
    <reaction evidence="9">
        <text>N(4)-(alpha-D-Man-(1-&gt;2)-alpha-D-Man-(1-&gt;2)-alpha-D-Man-(1-&gt;3)-[alpha-D-Man-(1-&gt;2)-alpha-D-Man-(1-&gt;3)-[alpha-D-Man-(1-&gt;2)-alpha-D-Man-(1-&gt;6)]-alpha-D-Man-(1-&gt;6)]-beta-D-Man-(1-&gt;4)-beta-D-GlcNAc-(1-&gt;4)-beta-D-GlcNAc)-L-asparaginyl-[protein] (N-glucan mannose isomer 9A1,2,3B1,2,3) + 4 H2O = N(4)-(alpha-D-Man-(1-&gt;3)-[alpha-D-Man-(1-&gt;3)-[alpha-D-Man-(1-&gt;6)]-alpha-D-Man-(1-&gt;6)]-beta-D-Man-(1-&gt;4)-beta-D-GlcNAc-(1-&gt;4)-beta-D-GlcNAc)-L-asparaginyl-[protein] (N-glucan mannose isomer 5A1,2) + 4 beta-D-mannose</text>
        <dbReference type="Rhea" id="RHEA:56008"/>
        <dbReference type="Rhea" id="RHEA-COMP:14356"/>
        <dbReference type="Rhea" id="RHEA-COMP:14367"/>
        <dbReference type="ChEBI" id="CHEBI:15377"/>
        <dbReference type="ChEBI" id="CHEBI:28563"/>
        <dbReference type="ChEBI" id="CHEBI:59087"/>
        <dbReference type="ChEBI" id="CHEBI:139493"/>
        <dbReference type="EC" id="3.2.1.113"/>
    </reaction>
</comment>
<evidence type="ECO:0000256" key="1">
    <source>
        <dbReference type="ARBA" id="ARBA00001913"/>
    </source>
</evidence>
<keyword evidence="7 11" id="KW-1015">Disulfide bond</keyword>
<sequence length="581" mass="65197">MAILGGRQNHLSGLPVPPPPGSTPHHPGINATLEDKPNFFPNDTSSTNPIWNERKLQVTAAYKHALAGYLAHAFPNDELAPISGNYTNKYNGWGVSLIDSLDTMWIMGLREEFNHSLSHVASLNFTLPPSKYMPFFETTIRYLGGLLSAYALSGSPILLSRADDLGQKLLPAFNGTESGLPSYSVHPVTGKPRYGWMGLTVNFAEATSCQLEFKYLAKLTGRVAYYEQAERVMSIVYGANVSQGLFPDYWDGKTGKPMGSHLSAGAGIDSGYEYLLKQYLLMGDTKARDQYIESANGIINNLVYISPNRSLLYATDLPRGIQGPPSHRYEHLTCFLPGMLALGAHTVKALSEEERKRHMWAARGLAYTCYISYADQASGLGPDVWQMVLGGRKWVDVLKEWEEGNAKEEKQLDVVQEMKEGGEGGLKRGVGDIPPGLGEPEKQKSNDSATWEERRSKRDYYNAASAYMLRPETIESLFLLWKMTGEEKWRERGWEIFQSLEENSKTKYGYANVASVDGPRPFRKDDDMPSWFLAETLKYFYLLFDDSNTISLDSWVLNTEAHPLPKFTWTEWEKAAYNISY</sequence>
<organism evidence="14 15">
    <name type="scientific">Amanita muscaria (strain Koide BX008)</name>
    <dbReference type="NCBI Taxonomy" id="946122"/>
    <lineage>
        <taxon>Eukaryota</taxon>
        <taxon>Fungi</taxon>
        <taxon>Dikarya</taxon>
        <taxon>Basidiomycota</taxon>
        <taxon>Agaricomycotina</taxon>
        <taxon>Agaricomycetes</taxon>
        <taxon>Agaricomycetidae</taxon>
        <taxon>Agaricales</taxon>
        <taxon>Pluteineae</taxon>
        <taxon>Amanitaceae</taxon>
        <taxon>Amanita</taxon>
    </lineage>
</organism>
<proteinExistence type="inferred from homology"/>
<keyword evidence="5 12" id="KW-0378">Hydrolase</keyword>
<dbReference type="AlphaFoldDB" id="A0A0C2X964"/>
<dbReference type="GO" id="GO:0005783">
    <property type="term" value="C:endoplasmic reticulum"/>
    <property type="evidence" value="ECO:0007669"/>
    <property type="project" value="TreeGrafter"/>
</dbReference>
<dbReference type="InterPro" id="IPR001382">
    <property type="entry name" value="Glyco_hydro_47"/>
</dbReference>
<evidence type="ECO:0000313" key="14">
    <source>
        <dbReference type="EMBL" id="KIL65318.1"/>
    </source>
</evidence>
<dbReference type="GO" id="GO:0036503">
    <property type="term" value="P:ERAD pathway"/>
    <property type="evidence" value="ECO:0007669"/>
    <property type="project" value="UniProtKB-ARBA"/>
</dbReference>
<dbReference type="SUPFAM" id="SSF48225">
    <property type="entry name" value="Seven-hairpin glycosidases"/>
    <property type="match status" value="1"/>
</dbReference>
<dbReference type="GO" id="GO:0016020">
    <property type="term" value="C:membrane"/>
    <property type="evidence" value="ECO:0007669"/>
    <property type="project" value="InterPro"/>
</dbReference>
<evidence type="ECO:0000256" key="13">
    <source>
        <dbReference type="SAM" id="MobiDB-lite"/>
    </source>
</evidence>
<evidence type="ECO:0000313" key="15">
    <source>
        <dbReference type="Proteomes" id="UP000054549"/>
    </source>
</evidence>
<dbReference type="InterPro" id="IPR036026">
    <property type="entry name" value="Seven-hairpin_glycosidases"/>
</dbReference>
<comment type="pathway">
    <text evidence="2">Protein modification; protein glycosylation.</text>
</comment>
<feature type="binding site" evidence="10">
    <location>
        <position position="559"/>
    </location>
    <ligand>
        <name>Ca(2+)</name>
        <dbReference type="ChEBI" id="CHEBI:29108"/>
    </ligand>
</feature>
<evidence type="ECO:0000256" key="6">
    <source>
        <dbReference type="ARBA" id="ARBA00022837"/>
    </source>
</evidence>
<name>A0A0C2X964_AMAMK</name>
<keyword evidence="15" id="KW-1185">Reference proteome</keyword>
<gene>
    <name evidence="14" type="ORF">M378DRAFT_77060</name>
</gene>
<feature type="region of interest" description="Disordered" evidence="13">
    <location>
        <begin position="420"/>
        <end position="451"/>
    </location>
</feature>
<evidence type="ECO:0000256" key="10">
    <source>
        <dbReference type="PIRSR" id="PIRSR601382-2"/>
    </source>
</evidence>
<protein>
    <recommendedName>
        <fullName evidence="12">alpha-1,2-Mannosidase</fullName>
        <ecNumber evidence="12">3.2.1.-</ecNumber>
    </recommendedName>
</protein>
<evidence type="ECO:0000256" key="7">
    <source>
        <dbReference type="ARBA" id="ARBA00023157"/>
    </source>
</evidence>
<dbReference type="GO" id="GO:0005975">
    <property type="term" value="P:carbohydrate metabolic process"/>
    <property type="evidence" value="ECO:0007669"/>
    <property type="project" value="InterPro"/>
</dbReference>
<dbReference type="OrthoDB" id="8118055at2759"/>
<dbReference type="Proteomes" id="UP000054549">
    <property type="component" value="Unassembled WGS sequence"/>
</dbReference>
<dbReference type="InParanoid" id="A0A0C2X964"/>
<dbReference type="PANTHER" id="PTHR11742:SF55">
    <property type="entry name" value="ENDOPLASMIC RETICULUM MANNOSYL-OLIGOSACCHARIDE 1,2-ALPHA-MANNOSIDASE"/>
    <property type="match status" value="1"/>
</dbReference>
<evidence type="ECO:0000256" key="2">
    <source>
        <dbReference type="ARBA" id="ARBA00004922"/>
    </source>
</evidence>
<feature type="disulfide bond" evidence="11">
    <location>
        <begin position="334"/>
        <end position="369"/>
    </location>
</feature>
<feature type="region of interest" description="Disordered" evidence="13">
    <location>
        <begin position="1"/>
        <end position="46"/>
    </location>
</feature>
<reference evidence="14 15" key="1">
    <citation type="submission" date="2014-04" db="EMBL/GenBank/DDBJ databases">
        <title>Evolutionary Origins and Diversification of the Mycorrhizal Mutualists.</title>
        <authorList>
            <consortium name="DOE Joint Genome Institute"/>
            <consortium name="Mycorrhizal Genomics Consortium"/>
            <person name="Kohler A."/>
            <person name="Kuo A."/>
            <person name="Nagy L.G."/>
            <person name="Floudas D."/>
            <person name="Copeland A."/>
            <person name="Barry K.W."/>
            <person name="Cichocki N."/>
            <person name="Veneault-Fourrey C."/>
            <person name="LaButti K."/>
            <person name="Lindquist E.A."/>
            <person name="Lipzen A."/>
            <person name="Lundell T."/>
            <person name="Morin E."/>
            <person name="Murat C."/>
            <person name="Riley R."/>
            <person name="Ohm R."/>
            <person name="Sun H."/>
            <person name="Tunlid A."/>
            <person name="Henrissat B."/>
            <person name="Grigoriev I.V."/>
            <person name="Hibbett D.S."/>
            <person name="Martin F."/>
        </authorList>
    </citation>
    <scope>NUCLEOTIDE SEQUENCE [LARGE SCALE GENOMIC DNA]</scope>
    <source>
        <strain evidence="14 15">Koide BX008</strain>
    </source>
</reference>
<dbReference type="EMBL" id="KN818243">
    <property type="protein sequence ID" value="KIL65318.1"/>
    <property type="molecule type" value="Genomic_DNA"/>
</dbReference>
<evidence type="ECO:0000256" key="9">
    <source>
        <dbReference type="ARBA" id="ARBA00048605"/>
    </source>
</evidence>
<dbReference type="PANTHER" id="PTHR11742">
    <property type="entry name" value="MANNOSYL-OLIGOSACCHARIDE ALPHA-1,2-MANNOSIDASE-RELATED"/>
    <property type="match status" value="1"/>
</dbReference>
<dbReference type="InterPro" id="IPR050749">
    <property type="entry name" value="Glycosyl_Hydrolase_47"/>
</dbReference>
<dbReference type="GO" id="GO:0005509">
    <property type="term" value="F:calcium ion binding"/>
    <property type="evidence" value="ECO:0007669"/>
    <property type="project" value="InterPro"/>
</dbReference>
<comment type="catalytic activity">
    <reaction evidence="8">
        <text>N(4)-(alpha-D-Man-(1-&gt;2)-alpha-D-Man-(1-&gt;2)-alpha-D-Man-(1-&gt;3)-[alpha-D-Man-(1-&gt;3)-[alpha-D-Man-(1-&gt;2)-alpha-D-Man-(1-&gt;6)]-alpha-D-Man-(1-&gt;6)]-beta-D-Man-(1-&gt;4)-beta-D-GlcNAc-(1-&gt;4)-beta-D-GlcNAc)-L-asparaginyl-[protein] (N-glucan mannose isomer 8A1,2,3B1,3) + 3 H2O = N(4)-(alpha-D-Man-(1-&gt;3)-[alpha-D-Man-(1-&gt;3)-[alpha-D-Man-(1-&gt;6)]-alpha-D-Man-(1-&gt;6)]-beta-D-Man-(1-&gt;4)-beta-D-GlcNAc-(1-&gt;4)-beta-D-GlcNAc)-L-asparaginyl-[protein] (N-glucan mannose isomer 5A1,2) + 3 beta-D-mannose</text>
        <dbReference type="Rhea" id="RHEA:56028"/>
        <dbReference type="Rhea" id="RHEA-COMP:14358"/>
        <dbReference type="Rhea" id="RHEA-COMP:14367"/>
        <dbReference type="ChEBI" id="CHEBI:15377"/>
        <dbReference type="ChEBI" id="CHEBI:28563"/>
        <dbReference type="ChEBI" id="CHEBI:59087"/>
        <dbReference type="ChEBI" id="CHEBI:60628"/>
        <dbReference type="EC" id="3.2.1.113"/>
    </reaction>
</comment>
<evidence type="ECO:0000256" key="3">
    <source>
        <dbReference type="ARBA" id="ARBA00007658"/>
    </source>
</evidence>
<dbReference type="Pfam" id="PF01532">
    <property type="entry name" value="Glyco_hydro_47"/>
    <property type="match status" value="1"/>
</dbReference>
<feature type="compositionally biased region" description="Basic and acidic residues" evidence="13">
    <location>
        <begin position="420"/>
        <end position="430"/>
    </location>
</feature>
<evidence type="ECO:0000256" key="8">
    <source>
        <dbReference type="ARBA" id="ARBA00047669"/>
    </source>
</evidence>
<comment type="cofactor">
    <cofactor evidence="1 10">
        <name>Ca(2+)</name>
        <dbReference type="ChEBI" id="CHEBI:29108"/>
    </cofactor>
</comment>
<evidence type="ECO:0000256" key="5">
    <source>
        <dbReference type="ARBA" id="ARBA00022801"/>
    </source>
</evidence>
<evidence type="ECO:0000256" key="11">
    <source>
        <dbReference type="PIRSR" id="PIRSR601382-3"/>
    </source>
</evidence>
<comment type="similarity">
    <text evidence="3 12">Belongs to the glycosyl hydrolase 47 family.</text>
</comment>
<accession>A0A0C2X964</accession>
<dbReference type="GO" id="GO:0004571">
    <property type="term" value="F:mannosyl-oligosaccharide 1,2-alpha-mannosidase activity"/>
    <property type="evidence" value="ECO:0007669"/>
    <property type="project" value="UniProtKB-EC"/>
</dbReference>